<keyword evidence="2" id="KW-0472">Membrane</keyword>
<reference evidence="3 4" key="1">
    <citation type="submission" date="2020-03" db="EMBL/GenBank/DDBJ databases">
        <title>WGS of the type strain of Planosporangium spp.</title>
        <authorList>
            <person name="Thawai C."/>
        </authorList>
    </citation>
    <scope>NUCLEOTIDE SEQUENCE [LARGE SCALE GENOMIC DNA]</scope>
    <source>
        <strain evidence="3 4">TBRC 5610</strain>
    </source>
</reference>
<proteinExistence type="predicted"/>
<feature type="region of interest" description="Disordered" evidence="1">
    <location>
        <begin position="48"/>
        <end position="97"/>
    </location>
</feature>
<feature type="transmembrane region" description="Helical" evidence="2">
    <location>
        <begin position="17"/>
        <end position="36"/>
    </location>
</feature>
<gene>
    <name evidence="3" type="ORF">HC031_03370</name>
</gene>
<accession>A0ABX0XTK2</accession>
<evidence type="ECO:0000313" key="4">
    <source>
        <dbReference type="Proteomes" id="UP000722989"/>
    </source>
</evidence>
<keyword evidence="4" id="KW-1185">Reference proteome</keyword>
<organism evidence="3 4">
    <name type="scientific">Planosporangium thailandense</name>
    <dbReference type="NCBI Taxonomy" id="765197"/>
    <lineage>
        <taxon>Bacteria</taxon>
        <taxon>Bacillati</taxon>
        <taxon>Actinomycetota</taxon>
        <taxon>Actinomycetes</taxon>
        <taxon>Micromonosporales</taxon>
        <taxon>Micromonosporaceae</taxon>
        <taxon>Planosporangium</taxon>
    </lineage>
</organism>
<protein>
    <submittedName>
        <fullName evidence="3">Uncharacterized protein</fullName>
    </submittedName>
</protein>
<dbReference type="RefSeq" id="WP_167923669.1">
    <property type="nucleotide sequence ID" value="NZ_JAATVY010000002.1"/>
</dbReference>
<evidence type="ECO:0000256" key="1">
    <source>
        <dbReference type="SAM" id="MobiDB-lite"/>
    </source>
</evidence>
<keyword evidence="2" id="KW-0812">Transmembrane</keyword>
<evidence type="ECO:0000313" key="3">
    <source>
        <dbReference type="EMBL" id="NJC68770.1"/>
    </source>
</evidence>
<comment type="caution">
    <text evidence="3">The sequence shown here is derived from an EMBL/GenBank/DDBJ whole genome shotgun (WGS) entry which is preliminary data.</text>
</comment>
<keyword evidence="2" id="KW-1133">Transmembrane helix</keyword>
<name>A0ABX0XTK2_9ACTN</name>
<dbReference type="Proteomes" id="UP000722989">
    <property type="component" value="Unassembled WGS sequence"/>
</dbReference>
<feature type="compositionally biased region" description="Polar residues" evidence="1">
    <location>
        <begin position="85"/>
        <end position="97"/>
    </location>
</feature>
<dbReference type="EMBL" id="JAATVY010000002">
    <property type="protein sequence ID" value="NJC68770.1"/>
    <property type="molecule type" value="Genomic_DNA"/>
</dbReference>
<sequence length="97" mass="10112">MYSWIWRHLPFGLPGRIIGSLVLIAAAGALLWYAVFPNIEQYMPFTDGQVTGTDGGGTGADTLTGPSAGPSDHASLPPPDVIPYSTVSNAPAPSTTR</sequence>
<evidence type="ECO:0000256" key="2">
    <source>
        <dbReference type="SAM" id="Phobius"/>
    </source>
</evidence>